<gene>
    <name evidence="2" type="ORF">B0A52_07987</name>
</gene>
<dbReference type="PANTHER" id="PTHR22946:SF12">
    <property type="entry name" value="CONIDIAL PIGMENT BIOSYNTHESIS PROTEIN AYG1 (AFU_ORTHOLOGUE AFUA_2G17550)"/>
    <property type="match status" value="1"/>
</dbReference>
<dbReference type="Proteomes" id="UP000288859">
    <property type="component" value="Unassembled WGS sequence"/>
</dbReference>
<dbReference type="PANTHER" id="PTHR22946">
    <property type="entry name" value="DIENELACTONE HYDROLASE DOMAIN-CONTAINING PROTEIN-RELATED"/>
    <property type="match status" value="1"/>
</dbReference>
<dbReference type="GO" id="GO:0016787">
    <property type="term" value="F:hydrolase activity"/>
    <property type="evidence" value="ECO:0007669"/>
    <property type="project" value="UniProtKB-KW"/>
</dbReference>
<dbReference type="Pfam" id="PF06500">
    <property type="entry name" value="FrsA-like"/>
    <property type="match status" value="1"/>
</dbReference>
<dbReference type="SUPFAM" id="SSF53474">
    <property type="entry name" value="alpha/beta-Hydrolases"/>
    <property type="match status" value="1"/>
</dbReference>
<sequence>MTNWILGDKFTERYPHLSGVKALWETKWKFPATKGVYPFHDGKLEDFAPIFEKLIQDNVNDAYSDTYTEYFLPTAEKLTDQALSAQGSDRGKAAELFKRAAAVYRISRFPSVDAGSGLKRRIFDTQKQVYLRGASLWSSPITEVIIPHSAAEGADDKSIPLFVRIPGTATKENPVPVLLLITGLDGHRPDNSERTDEFTKRGWATVITEIPGTADCPADRKDPKSPDRLFTAILDWIQAQPQFDSTKVLAWGLSAGGYYAIRVAHTHHSRLIGSIGQGAGTHLFLSKEWLEHVDDHEYPFILSHAYVLKYGYKDWADLLENAQKDFSLVESGIVDLPSTRLLLVNGTWDGLMPIEDSILLFNYGKPKEARFYEKMLHMGYPPANESIYPWMESVMTSSSSSP</sequence>
<keyword evidence="1" id="KW-0378">Hydrolase</keyword>
<protein>
    <submittedName>
        <fullName evidence="2">Uncharacterized protein</fullName>
    </submittedName>
</protein>
<dbReference type="InterPro" id="IPR010520">
    <property type="entry name" value="FrsA-like"/>
</dbReference>
<dbReference type="VEuPathDB" id="FungiDB:PV10_02300"/>
<name>A0A438MZF9_EXOME</name>
<reference evidence="2 3" key="1">
    <citation type="submission" date="2017-03" db="EMBL/GenBank/DDBJ databases">
        <title>Genomes of endolithic fungi from Antarctica.</title>
        <authorList>
            <person name="Coleine C."/>
            <person name="Masonjones S."/>
            <person name="Stajich J.E."/>
        </authorList>
    </citation>
    <scope>NUCLEOTIDE SEQUENCE [LARGE SCALE GENOMIC DNA]</scope>
    <source>
        <strain evidence="2 3">CCFEE 6314</strain>
    </source>
</reference>
<dbReference type="InterPro" id="IPR029058">
    <property type="entry name" value="AB_hydrolase_fold"/>
</dbReference>
<dbReference type="InterPro" id="IPR050261">
    <property type="entry name" value="FrsA_esterase"/>
</dbReference>
<dbReference type="AlphaFoldDB" id="A0A438MZF9"/>
<evidence type="ECO:0000313" key="3">
    <source>
        <dbReference type="Proteomes" id="UP000288859"/>
    </source>
</evidence>
<proteinExistence type="predicted"/>
<dbReference type="EMBL" id="NAJM01000037">
    <property type="protein sequence ID" value="RVX68563.1"/>
    <property type="molecule type" value="Genomic_DNA"/>
</dbReference>
<evidence type="ECO:0000313" key="2">
    <source>
        <dbReference type="EMBL" id="RVX68563.1"/>
    </source>
</evidence>
<dbReference type="Gene3D" id="3.40.50.1820">
    <property type="entry name" value="alpha/beta hydrolase"/>
    <property type="match status" value="1"/>
</dbReference>
<organism evidence="2 3">
    <name type="scientific">Exophiala mesophila</name>
    <name type="common">Black yeast-like fungus</name>
    <dbReference type="NCBI Taxonomy" id="212818"/>
    <lineage>
        <taxon>Eukaryota</taxon>
        <taxon>Fungi</taxon>
        <taxon>Dikarya</taxon>
        <taxon>Ascomycota</taxon>
        <taxon>Pezizomycotina</taxon>
        <taxon>Eurotiomycetes</taxon>
        <taxon>Chaetothyriomycetidae</taxon>
        <taxon>Chaetothyriales</taxon>
        <taxon>Herpotrichiellaceae</taxon>
        <taxon>Exophiala</taxon>
    </lineage>
</organism>
<accession>A0A438MZF9</accession>
<evidence type="ECO:0000256" key="1">
    <source>
        <dbReference type="ARBA" id="ARBA00022801"/>
    </source>
</evidence>
<dbReference type="OrthoDB" id="5409895at2759"/>
<dbReference type="FunFam" id="3.40.50.1820:FF:000145">
    <property type="entry name" value="Pigment biosynthesis protein"/>
    <property type="match status" value="1"/>
</dbReference>
<comment type="caution">
    <text evidence="2">The sequence shown here is derived from an EMBL/GenBank/DDBJ whole genome shotgun (WGS) entry which is preliminary data.</text>
</comment>